<gene>
    <name evidence="2" type="ORF">CFter6_1070</name>
</gene>
<reference evidence="2 3" key="1">
    <citation type="submission" date="2015-11" db="EMBL/GenBank/DDBJ databases">
        <title>Exploring the genomic traits of fungus-feeding bacterial genus Collimonas.</title>
        <authorList>
            <person name="Song C."/>
            <person name="Schmidt R."/>
            <person name="de Jager V."/>
            <person name="Krzyzanowska D."/>
            <person name="Jongedijk E."/>
            <person name="Cankar K."/>
            <person name="Beekwilder J."/>
            <person name="van Veen A."/>
            <person name="de Boer W."/>
            <person name="van Veen J.A."/>
            <person name="Garbeva P."/>
        </authorList>
    </citation>
    <scope>NUCLEOTIDE SEQUENCE [LARGE SCALE GENOMIC DNA]</scope>
    <source>
        <strain evidence="2 3">Ter6</strain>
    </source>
</reference>
<proteinExistence type="predicted"/>
<dbReference type="PATRIC" id="fig|158899.10.peg.1080"/>
<accession>A0A127P7R8</accession>
<keyword evidence="1" id="KW-0812">Transmembrane</keyword>
<dbReference type="EMBL" id="CP013232">
    <property type="protein sequence ID" value="AMO93788.1"/>
    <property type="molecule type" value="Genomic_DNA"/>
</dbReference>
<name>A0A127P7R8_9BURK</name>
<sequence length="80" mass="9448">MRYYFIHNKIRIFFLRAVLITSIFFRFFWPKMNMPMSKNTQQKPVQKLLASTAAPSVARFFLGCHFSDTFGKIRLAKPAQ</sequence>
<evidence type="ECO:0000313" key="2">
    <source>
        <dbReference type="EMBL" id="AMO93788.1"/>
    </source>
</evidence>
<evidence type="ECO:0000256" key="1">
    <source>
        <dbReference type="SAM" id="Phobius"/>
    </source>
</evidence>
<keyword evidence="1" id="KW-1133">Transmembrane helix</keyword>
<dbReference type="Proteomes" id="UP000072421">
    <property type="component" value="Chromosome"/>
</dbReference>
<feature type="transmembrane region" description="Helical" evidence="1">
    <location>
        <begin position="12"/>
        <end position="29"/>
    </location>
</feature>
<keyword evidence="1" id="KW-0472">Membrane</keyword>
<protein>
    <submittedName>
        <fullName evidence="2">Uncharacterized protein</fullName>
    </submittedName>
</protein>
<evidence type="ECO:0000313" key="3">
    <source>
        <dbReference type="Proteomes" id="UP000072421"/>
    </source>
</evidence>
<organism evidence="2">
    <name type="scientific">Collimonas fungivorans</name>
    <dbReference type="NCBI Taxonomy" id="158899"/>
    <lineage>
        <taxon>Bacteria</taxon>
        <taxon>Pseudomonadati</taxon>
        <taxon>Pseudomonadota</taxon>
        <taxon>Betaproteobacteria</taxon>
        <taxon>Burkholderiales</taxon>
        <taxon>Oxalobacteraceae</taxon>
        <taxon>Collimonas</taxon>
    </lineage>
</organism>
<dbReference type="AlphaFoldDB" id="A0A127P7R8"/>